<dbReference type="EMBL" id="BLJE01000003">
    <property type="protein sequence ID" value="GFE65976.1"/>
    <property type="molecule type" value="Genomic_DNA"/>
</dbReference>
<keyword evidence="2" id="KW-0812">Transmembrane</keyword>
<protein>
    <recommendedName>
        <fullName evidence="5">Spermidine synthase</fullName>
    </recommendedName>
</protein>
<evidence type="ECO:0008006" key="5">
    <source>
        <dbReference type="Google" id="ProtNLM"/>
    </source>
</evidence>
<keyword evidence="4" id="KW-1185">Reference proteome</keyword>
<dbReference type="NCBIfam" id="NF037959">
    <property type="entry name" value="MFS_SpdSyn"/>
    <property type="match status" value="1"/>
</dbReference>
<evidence type="ECO:0000313" key="3">
    <source>
        <dbReference type="EMBL" id="GFE65976.1"/>
    </source>
</evidence>
<organism evidence="3 4">
    <name type="scientific">Litoreibacter roseus</name>
    <dbReference type="NCBI Taxonomy" id="2601869"/>
    <lineage>
        <taxon>Bacteria</taxon>
        <taxon>Pseudomonadati</taxon>
        <taxon>Pseudomonadota</taxon>
        <taxon>Alphaproteobacteria</taxon>
        <taxon>Rhodobacterales</taxon>
        <taxon>Roseobacteraceae</taxon>
        <taxon>Litoreibacter</taxon>
    </lineage>
</organism>
<keyword evidence="2" id="KW-1133">Transmembrane helix</keyword>
<gene>
    <name evidence="3" type="ORF">KIN_30500</name>
</gene>
<feature type="transmembrane region" description="Helical" evidence="2">
    <location>
        <begin position="305"/>
        <end position="325"/>
    </location>
</feature>
<sequence length="729" mass="79069">MAPVVFTLTIFLSASLLFFVQPLFAKIVLPHIGGAAGVWTTAMLFFQTVLIAGYVYAHLSSRYLRVMGQIALHLLLWAAALIFLPLSIPEGWRYDGNASTSMQTLGLFAVGVGLPFAVLSASAPLIQSWYAKSGGPNADDPYFLYGASNLGSLIALLSFPLVAEPLLGVTIISGSWAIGFVVLGACLLASGWFARGRSTPLPTAKSQTDQSARPTAKQLTTKRIAGWLLMAFIPSSLMLGVTTQISTDIGSVPLVWAIPLSLYLLTFVIAFSHRTWINRSILSALFAAALPVLAFTLMGHGSTSITIPRIGLMLLCFFIVAIKSHRDLYDARPDRRYLTIFYVIMSVGGALGGLFNSIIAPNLFADIQETKITVVLAALLLLRTGQRVDMRQTAIGLLAGVAISAAFVAPYLVADGGIAQKGLTVLLPIVLLGALWMLREAGVAAFVALTTLLLSSALNQRDNMVLQDRSFFGVHQVFEEDGLRKYYNGTTLHGAQSLADASKPPRPLSYYHPNGPMAQILTSGVGRQATDIGVVGLGVGSLACYRQPGQKWQFYEIDRMVDQIARNTELFNFLSACTPDAPTHLGDARIVLQHQNDVKYDILVIDAYSSDAVPIHLTTLEALDIYKDRLKPSGILVFHISNRYFNIEVPLARSAPRLGLDARMQGYRPSAAVWEDGDTPSRVVIMSEDSAKLDTLKGAADGRSKWVPLTDDGGRVWTDEYANIFEILR</sequence>
<feature type="transmembrane region" description="Helical" evidence="2">
    <location>
        <begin position="69"/>
        <end position="88"/>
    </location>
</feature>
<feature type="transmembrane region" description="Helical" evidence="2">
    <location>
        <begin position="280"/>
        <end position="299"/>
    </location>
</feature>
<evidence type="ECO:0000256" key="1">
    <source>
        <dbReference type="ARBA" id="ARBA00023115"/>
    </source>
</evidence>
<feature type="transmembrane region" description="Helical" evidence="2">
    <location>
        <begin position="337"/>
        <end position="359"/>
    </location>
</feature>
<dbReference type="Proteomes" id="UP000436822">
    <property type="component" value="Unassembled WGS sequence"/>
</dbReference>
<feature type="transmembrane region" description="Helical" evidence="2">
    <location>
        <begin position="169"/>
        <end position="194"/>
    </location>
</feature>
<name>A0A6N6JI81_9RHOB</name>
<feature type="transmembrane region" description="Helical" evidence="2">
    <location>
        <begin position="142"/>
        <end position="163"/>
    </location>
</feature>
<feature type="transmembrane region" description="Helical" evidence="2">
    <location>
        <begin position="365"/>
        <end position="382"/>
    </location>
</feature>
<feature type="transmembrane region" description="Helical" evidence="2">
    <location>
        <begin position="224"/>
        <end position="242"/>
    </location>
</feature>
<evidence type="ECO:0000256" key="2">
    <source>
        <dbReference type="SAM" id="Phobius"/>
    </source>
</evidence>
<feature type="transmembrane region" description="Helical" evidence="2">
    <location>
        <begin position="35"/>
        <end position="57"/>
    </location>
</feature>
<evidence type="ECO:0000313" key="4">
    <source>
        <dbReference type="Proteomes" id="UP000436822"/>
    </source>
</evidence>
<keyword evidence="2" id="KW-0472">Membrane</keyword>
<dbReference type="InterPro" id="IPR029063">
    <property type="entry name" value="SAM-dependent_MTases_sf"/>
</dbReference>
<dbReference type="PANTHER" id="PTHR43317:SF1">
    <property type="entry name" value="THERMOSPERMINE SYNTHASE ACAULIS5"/>
    <property type="match status" value="1"/>
</dbReference>
<accession>A0A6N6JI81</accession>
<dbReference type="Gene3D" id="3.40.50.150">
    <property type="entry name" value="Vaccinia Virus protein VP39"/>
    <property type="match status" value="1"/>
</dbReference>
<reference evidence="3 4" key="1">
    <citation type="submission" date="2019-12" db="EMBL/GenBank/DDBJ databases">
        <title>Litoreibacter badius sp. nov., a novel bacteriochlorophyll a-containing bacterium in the genus Litoreibacter.</title>
        <authorList>
            <person name="Kanamuro M."/>
            <person name="Takabe Y."/>
            <person name="Mori K."/>
            <person name="Takaichi S."/>
            <person name="Hanada S."/>
        </authorList>
    </citation>
    <scope>NUCLEOTIDE SEQUENCE [LARGE SCALE GENOMIC DNA]</scope>
    <source>
        <strain evidence="3 4">K6</strain>
    </source>
</reference>
<dbReference type="SUPFAM" id="SSF53335">
    <property type="entry name" value="S-adenosyl-L-methionine-dependent methyltransferases"/>
    <property type="match status" value="1"/>
</dbReference>
<dbReference type="PANTHER" id="PTHR43317">
    <property type="entry name" value="THERMOSPERMINE SYNTHASE ACAULIS5"/>
    <property type="match status" value="1"/>
</dbReference>
<comment type="caution">
    <text evidence="3">The sequence shown here is derived from an EMBL/GenBank/DDBJ whole genome shotgun (WGS) entry which is preliminary data.</text>
</comment>
<feature type="transmembrane region" description="Helical" evidence="2">
    <location>
        <begin position="254"/>
        <end position="273"/>
    </location>
</feature>
<feature type="transmembrane region" description="Helical" evidence="2">
    <location>
        <begin position="394"/>
        <end position="413"/>
    </location>
</feature>
<dbReference type="GO" id="GO:0006596">
    <property type="term" value="P:polyamine biosynthetic process"/>
    <property type="evidence" value="ECO:0007669"/>
    <property type="project" value="UniProtKB-KW"/>
</dbReference>
<feature type="transmembrane region" description="Helical" evidence="2">
    <location>
        <begin position="108"/>
        <end position="130"/>
    </location>
</feature>
<dbReference type="AlphaFoldDB" id="A0A6N6JI81"/>
<proteinExistence type="predicted"/>
<keyword evidence="1" id="KW-0620">Polyamine biosynthesis</keyword>
<feature type="transmembrane region" description="Helical" evidence="2">
    <location>
        <begin position="425"/>
        <end position="454"/>
    </location>
</feature>